<keyword evidence="17" id="KW-1185">Reference proteome</keyword>
<comment type="caution">
    <text evidence="16">The sequence shown here is derived from an EMBL/GenBank/DDBJ whole genome shotgun (WGS) entry which is preliminary data.</text>
</comment>
<keyword evidence="6" id="KW-0255">Endonuclease</keyword>
<proteinExistence type="inferred from homology"/>
<evidence type="ECO:0000256" key="5">
    <source>
        <dbReference type="ARBA" id="ARBA00022723"/>
    </source>
</evidence>
<evidence type="ECO:0000313" key="16">
    <source>
        <dbReference type="EMBL" id="KAG1311662.1"/>
    </source>
</evidence>
<dbReference type="Gene3D" id="3.40.50.1010">
    <property type="entry name" value="5'-nuclease"/>
    <property type="match status" value="2"/>
</dbReference>
<keyword evidence="8" id="KW-0378">Hydrolase</keyword>
<evidence type="ECO:0000256" key="1">
    <source>
        <dbReference type="ARBA" id="ARBA00001946"/>
    </source>
</evidence>
<evidence type="ECO:0000256" key="10">
    <source>
        <dbReference type="ARBA" id="ARBA00023204"/>
    </source>
</evidence>
<dbReference type="GO" id="GO:0046872">
    <property type="term" value="F:metal ion binding"/>
    <property type="evidence" value="ECO:0007669"/>
    <property type="project" value="UniProtKB-KW"/>
</dbReference>
<feature type="compositionally biased region" description="Basic and acidic residues" evidence="13">
    <location>
        <begin position="649"/>
        <end position="658"/>
    </location>
</feature>
<dbReference type="InterPro" id="IPR019974">
    <property type="entry name" value="XPG_CS"/>
</dbReference>
<keyword evidence="11" id="KW-0539">Nucleus</keyword>
<evidence type="ECO:0000256" key="12">
    <source>
        <dbReference type="ARBA" id="ARBA00038112"/>
    </source>
</evidence>
<feature type="compositionally biased region" description="Polar residues" evidence="13">
    <location>
        <begin position="620"/>
        <end position="629"/>
    </location>
</feature>
<dbReference type="Pfam" id="PF00867">
    <property type="entry name" value="XPG_I"/>
    <property type="match status" value="1"/>
</dbReference>
<dbReference type="SMART" id="SM00484">
    <property type="entry name" value="XPGI"/>
    <property type="match status" value="1"/>
</dbReference>
<gene>
    <name evidence="16" type="ORF">G6F64_003639</name>
</gene>
<feature type="region of interest" description="Disordered" evidence="13">
    <location>
        <begin position="608"/>
        <end position="716"/>
    </location>
</feature>
<dbReference type="GO" id="GO:0005634">
    <property type="term" value="C:nucleus"/>
    <property type="evidence" value="ECO:0007669"/>
    <property type="project" value="UniProtKB-SubCell"/>
</dbReference>
<dbReference type="CDD" id="cd09868">
    <property type="entry name" value="PIN_XPG_RAD2"/>
    <property type="match status" value="2"/>
</dbReference>
<dbReference type="PRINTS" id="PR00853">
    <property type="entry name" value="XPGRADSUPER"/>
</dbReference>
<evidence type="ECO:0000256" key="8">
    <source>
        <dbReference type="ARBA" id="ARBA00022801"/>
    </source>
</evidence>
<dbReference type="Gene3D" id="1.10.150.20">
    <property type="entry name" value="5' to 3' exonuclease, C-terminal subdomain"/>
    <property type="match status" value="1"/>
</dbReference>
<dbReference type="SMART" id="SM00485">
    <property type="entry name" value="XPGN"/>
    <property type="match status" value="1"/>
</dbReference>
<evidence type="ECO:0000256" key="3">
    <source>
        <dbReference type="ARBA" id="ARBA00005283"/>
    </source>
</evidence>
<feature type="domain" description="XPG N-terminal" evidence="15">
    <location>
        <begin position="1"/>
        <end position="98"/>
    </location>
</feature>
<keyword evidence="10" id="KW-0234">DNA repair</keyword>
<evidence type="ECO:0000256" key="11">
    <source>
        <dbReference type="ARBA" id="ARBA00023242"/>
    </source>
</evidence>
<dbReference type="SUPFAM" id="SSF88723">
    <property type="entry name" value="PIN domain-like"/>
    <property type="match status" value="1"/>
</dbReference>
<evidence type="ECO:0000256" key="9">
    <source>
        <dbReference type="ARBA" id="ARBA00022842"/>
    </source>
</evidence>
<evidence type="ECO:0000256" key="7">
    <source>
        <dbReference type="ARBA" id="ARBA00022763"/>
    </source>
</evidence>
<dbReference type="GO" id="GO:0006289">
    <property type="term" value="P:nucleotide-excision repair"/>
    <property type="evidence" value="ECO:0007669"/>
    <property type="project" value="InterPro"/>
</dbReference>
<dbReference type="Pfam" id="PF00752">
    <property type="entry name" value="XPG_N"/>
    <property type="match status" value="1"/>
</dbReference>
<reference evidence="16" key="1">
    <citation type="journal article" date="2020" name="Microb. Genom.">
        <title>Genetic diversity of clinical and environmental Mucorales isolates obtained from an investigation of mucormycosis cases among solid organ transplant recipients.</title>
        <authorList>
            <person name="Nguyen M.H."/>
            <person name="Kaul D."/>
            <person name="Muto C."/>
            <person name="Cheng S.J."/>
            <person name="Richter R.A."/>
            <person name="Bruno V.M."/>
            <person name="Liu G."/>
            <person name="Beyhan S."/>
            <person name="Sundermann A.J."/>
            <person name="Mounaud S."/>
            <person name="Pasculle A.W."/>
            <person name="Nierman W.C."/>
            <person name="Driscoll E."/>
            <person name="Cumbie R."/>
            <person name="Clancy C.J."/>
            <person name="Dupont C.L."/>
        </authorList>
    </citation>
    <scope>NUCLEOTIDE SEQUENCE</scope>
    <source>
        <strain evidence="16">GL11</strain>
    </source>
</reference>
<feature type="compositionally biased region" description="Basic and acidic residues" evidence="13">
    <location>
        <begin position="670"/>
        <end position="693"/>
    </location>
</feature>
<sequence>MGVQGLWSLVGPAARPTQLESLRQRKVAVDASIWIHQFIRAMRDRQGNALQNGHLLGFFRRICKLLFYDIKPVFVFDGGAPSLKRSTIRERRKRREGIKINMRATARKILSAQVKSRVIMEEEKKQHGGEKEKEEDYVYYDQLEKSAAVDALRKNRKLDQYELPPEKTLELNKLDPRLPTRQEIKEFVDEFAPTTTDIDSETFQTLPAEIQYEIIQNLKLKSRQTSWARLDQMVRHSKSAMDFSKQQIKLLKHRNDMTQRVMQMNTVAGGVMTAEPARVAGERGREYVLYKNENLDQGLGWKLPGLSAADPMNLDPVEPPTSGSEKIENVEPKEEDKVKAAVADNPKLAALLNGLLSDDEEDVKEEGNSDQDDEPLLMNYETTLGSEENAYEDKEELYEEDLINNMGAYVDDEAIDQVISKIYKKDQKEKIPDKEIDKQDSSLSLDAEDFLNLWLSRVPDAFLYLYSFNNQYKQMLRTAIFDSDPSTLETQLTSIRKQYGKTREGDELALESLQFQESFLESVIQWKEKNKSVYQPTEEDIKIIDDIDENIILDDDDDQEFEFIDTQIHSKPLQVDASPPQKPVHIDISQSLLHKQQKDATINIDNSVQQQNERRENSKHINGNDTNIQHPVEIKKDNIDNNDNNSIQEKTETMEDKPYSPIQPTTEIFIHSDEETKSPLKDVPSEPSKKNDDSNGPNQGYDSEEELENNIQGEDDEYARFVSDIASRKLEDVKRELYQDMKELNAQQRKDKGNSDDITDQMIGDIQELLKLFGIPYIVSPMEAEAQCAALERLKLIEGTITDDSDVFLFGASRVYKNMFNQQRFVECYRTEDIEREMMLSRNKLVQLAYLLGSDYTEGIPGVGPVAAMEILDEFPSDTQDDDDIDGPLKKFKDWYNSGQDVTDFQKRFRKRHKDLEIPSDFPNPLVKEAYLHPTVDSSLEPFKWGQPQLDSLRIFLMEAFGWPEDKADEVLLPVLREMNKRATVGEQTSLNSFFNATSGPYRNTTNKHSSKRVQNIVENWRKQKKIKR</sequence>
<dbReference type="PANTHER" id="PTHR16171:SF7">
    <property type="entry name" value="DNA REPAIR PROTEIN RAD2"/>
    <property type="match status" value="1"/>
</dbReference>
<dbReference type="InterPro" id="IPR006084">
    <property type="entry name" value="XPG/Rad2"/>
</dbReference>
<evidence type="ECO:0000259" key="15">
    <source>
        <dbReference type="SMART" id="SM00485"/>
    </source>
</evidence>
<comment type="cofactor">
    <cofactor evidence="1">
        <name>Mg(2+)</name>
        <dbReference type="ChEBI" id="CHEBI:18420"/>
    </cofactor>
</comment>
<dbReference type="CDD" id="cd09904">
    <property type="entry name" value="H3TH_XPG"/>
    <property type="match status" value="1"/>
</dbReference>
<dbReference type="PANTHER" id="PTHR16171">
    <property type="entry name" value="DNA REPAIR PROTEIN COMPLEMENTING XP-G CELLS-RELATED"/>
    <property type="match status" value="1"/>
</dbReference>
<dbReference type="InterPro" id="IPR036279">
    <property type="entry name" value="5-3_exonuclease_C_sf"/>
</dbReference>
<comment type="similarity">
    <text evidence="12">Belongs to the XPG/RAD2 endonuclease family. GEN subfamily.</text>
</comment>
<keyword evidence="4" id="KW-0540">Nuclease</keyword>
<comment type="similarity">
    <text evidence="3">Belongs to the XPG/RAD2 endonuclease family. XPG subfamily.</text>
</comment>
<dbReference type="PROSITE" id="PS00841">
    <property type="entry name" value="XPG_1"/>
    <property type="match status" value="1"/>
</dbReference>
<dbReference type="GO" id="GO:0003697">
    <property type="term" value="F:single-stranded DNA binding"/>
    <property type="evidence" value="ECO:0007669"/>
    <property type="project" value="InterPro"/>
</dbReference>
<dbReference type="Proteomes" id="UP000716291">
    <property type="component" value="Unassembled WGS sequence"/>
</dbReference>
<dbReference type="EMBL" id="JAANQT010000364">
    <property type="protein sequence ID" value="KAG1311662.1"/>
    <property type="molecule type" value="Genomic_DNA"/>
</dbReference>
<dbReference type="InterPro" id="IPR006085">
    <property type="entry name" value="XPG_DNA_repair_N"/>
</dbReference>
<evidence type="ECO:0000256" key="2">
    <source>
        <dbReference type="ARBA" id="ARBA00004123"/>
    </source>
</evidence>
<accession>A0A9P6XE29</accession>
<evidence type="ECO:0000259" key="14">
    <source>
        <dbReference type="SMART" id="SM00484"/>
    </source>
</evidence>
<keyword evidence="9" id="KW-0460">Magnesium</keyword>
<name>A0A9P6XE29_RHIOR</name>
<dbReference type="InterPro" id="IPR029060">
    <property type="entry name" value="PIN-like_dom_sf"/>
</dbReference>
<keyword evidence="7" id="KW-0227">DNA damage</keyword>
<comment type="subcellular location">
    <subcellularLocation>
        <location evidence="2">Nucleus</location>
    </subcellularLocation>
</comment>
<evidence type="ECO:0000256" key="4">
    <source>
        <dbReference type="ARBA" id="ARBA00022722"/>
    </source>
</evidence>
<dbReference type="GO" id="GO:0048256">
    <property type="term" value="F:flap endonuclease activity"/>
    <property type="evidence" value="ECO:0007669"/>
    <property type="project" value="UniProtKB-ARBA"/>
</dbReference>
<evidence type="ECO:0000256" key="13">
    <source>
        <dbReference type="SAM" id="MobiDB-lite"/>
    </source>
</evidence>
<dbReference type="PRINTS" id="PR00066">
    <property type="entry name" value="XRODRMPGMNTG"/>
</dbReference>
<feature type="compositionally biased region" description="Acidic residues" evidence="13">
    <location>
        <begin position="702"/>
        <end position="716"/>
    </location>
</feature>
<organism evidence="16 17">
    <name type="scientific">Rhizopus oryzae</name>
    <name type="common">Mucormycosis agent</name>
    <name type="synonym">Rhizopus arrhizus var. delemar</name>
    <dbReference type="NCBI Taxonomy" id="64495"/>
    <lineage>
        <taxon>Eukaryota</taxon>
        <taxon>Fungi</taxon>
        <taxon>Fungi incertae sedis</taxon>
        <taxon>Mucoromycota</taxon>
        <taxon>Mucoromycotina</taxon>
        <taxon>Mucoromycetes</taxon>
        <taxon>Mucorales</taxon>
        <taxon>Mucorineae</taxon>
        <taxon>Rhizopodaceae</taxon>
        <taxon>Rhizopus</taxon>
    </lineage>
</organism>
<feature type="compositionally biased region" description="Acidic residues" evidence="13">
    <location>
        <begin position="357"/>
        <end position="375"/>
    </location>
</feature>
<evidence type="ECO:0000313" key="17">
    <source>
        <dbReference type="Proteomes" id="UP000716291"/>
    </source>
</evidence>
<evidence type="ECO:0000256" key="6">
    <source>
        <dbReference type="ARBA" id="ARBA00022759"/>
    </source>
</evidence>
<feature type="domain" description="XPG-I" evidence="14">
    <location>
        <begin position="771"/>
        <end position="840"/>
    </location>
</feature>
<keyword evidence="5" id="KW-0479">Metal-binding</keyword>
<dbReference type="InterPro" id="IPR008918">
    <property type="entry name" value="HhH2"/>
</dbReference>
<dbReference type="FunFam" id="1.10.150.20:FF:000030">
    <property type="entry name" value="Flap endonuclease GEN-like 1"/>
    <property type="match status" value="1"/>
</dbReference>
<protein>
    <submittedName>
        <fullName evidence="16">Uncharacterized protein</fullName>
    </submittedName>
</protein>
<dbReference type="InterPro" id="IPR001044">
    <property type="entry name" value="XPG/Rad2_eukaryotes"/>
</dbReference>
<dbReference type="SMART" id="SM00279">
    <property type="entry name" value="HhH2"/>
    <property type="match status" value="1"/>
</dbReference>
<dbReference type="SUPFAM" id="SSF47807">
    <property type="entry name" value="5' to 3' exonuclease, C-terminal subdomain"/>
    <property type="match status" value="1"/>
</dbReference>
<dbReference type="InterPro" id="IPR006086">
    <property type="entry name" value="XPG-I_dom"/>
</dbReference>
<dbReference type="AlphaFoldDB" id="A0A9P6XE29"/>
<feature type="region of interest" description="Disordered" evidence="13">
    <location>
        <begin position="356"/>
        <end position="375"/>
    </location>
</feature>